<dbReference type="Gene3D" id="3.40.190.10">
    <property type="entry name" value="Periplasmic binding protein-like II"/>
    <property type="match status" value="2"/>
</dbReference>
<reference evidence="2 3" key="1">
    <citation type="submission" date="2018-11" db="EMBL/GenBank/DDBJ databases">
        <authorList>
            <person name="Da X."/>
        </authorList>
    </citation>
    <scope>NUCLEOTIDE SEQUENCE [LARGE SCALE GENOMIC DNA]</scope>
    <source>
        <strain evidence="2 3">S14-144</strain>
    </source>
</reference>
<reference evidence="2 3" key="2">
    <citation type="submission" date="2018-12" db="EMBL/GenBank/DDBJ databases">
        <title>Nakamurella antarcticus sp. nov., isolated from Antarctica South Shetland Islands soil.</title>
        <authorList>
            <person name="Peng F."/>
        </authorList>
    </citation>
    <scope>NUCLEOTIDE SEQUENCE [LARGE SCALE GENOMIC DNA]</scope>
    <source>
        <strain evidence="2 3">S14-144</strain>
    </source>
</reference>
<keyword evidence="3" id="KW-1185">Reference proteome</keyword>
<dbReference type="PROSITE" id="PS51257">
    <property type="entry name" value="PROKAR_LIPOPROTEIN"/>
    <property type="match status" value="1"/>
</dbReference>
<evidence type="ECO:0000256" key="1">
    <source>
        <dbReference type="SAM" id="SignalP"/>
    </source>
</evidence>
<dbReference type="SUPFAM" id="SSF53850">
    <property type="entry name" value="Periplasmic binding protein-like II"/>
    <property type="match status" value="1"/>
</dbReference>
<gene>
    <name evidence="2" type="ORF">EH165_09655</name>
</gene>
<feature type="signal peptide" evidence="1">
    <location>
        <begin position="1"/>
        <end position="29"/>
    </location>
</feature>
<dbReference type="KEGG" id="nak:EH165_09655"/>
<organism evidence="2 3">
    <name type="scientific">Nakamurella antarctica</name>
    <dbReference type="NCBI Taxonomy" id="1902245"/>
    <lineage>
        <taxon>Bacteria</taxon>
        <taxon>Bacillati</taxon>
        <taxon>Actinomycetota</taxon>
        <taxon>Actinomycetes</taxon>
        <taxon>Nakamurellales</taxon>
        <taxon>Nakamurellaceae</taxon>
        <taxon>Nakamurella</taxon>
    </lineage>
</organism>
<dbReference type="PANTHER" id="PTHR42779">
    <property type="entry name" value="PROTEIN YNJB"/>
    <property type="match status" value="1"/>
</dbReference>
<proteinExistence type="predicted"/>
<dbReference type="NCBIfam" id="NF008633">
    <property type="entry name" value="PRK11622.1"/>
    <property type="match status" value="1"/>
</dbReference>
<dbReference type="PANTHER" id="PTHR42779:SF1">
    <property type="entry name" value="PROTEIN YNJB"/>
    <property type="match status" value="1"/>
</dbReference>
<dbReference type="PIRSF" id="PIRSF029172">
    <property type="entry name" value="UCP029172_ABC_sbc_YnjB"/>
    <property type="match status" value="1"/>
</dbReference>
<dbReference type="RefSeq" id="WP_124799274.1">
    <property type="nucleotide sequence ID" value="NZ_CP034170.1"/>
</dbReference>
<dbReference type="EMBL" id="CP034170">
    <property type="protein sequence ID" value="AZI58365.1"/>
    <property type="molecule type" value="Genomic_DNA"/>
</dbReference>
<dbReference type="Proteomes" id="UP000268084">
    <property type="component" value="Chromosome"/>
</dbReference>
<accession>A0A3G8ZNI9</accession>
<dbReference type="Pfam" id="PF13416">
    <property type="entry name" value="SBP_bac_8"/>
    <property type="match status" value="1"/>
</dbReference>
<sequence length="426" mass="44351">MTLRITTTFPKPSTFVWRAAVAIAATVLAGCSSGAAGNPSASNPSSPSAAAGWDAVLAQARGQTVNWYMYGGDDVLNGFISGFLTTALAVDGVTLNQVKITDTKDAVNKVLGELQAGRTADGSVDAIWVNGVNFATGVQANMWDCGWTPTLPNARYVNFDDPAVANDFGTPVNGCEAVWQQANSALVYDSSALGASDVASVTSLLSWAAAHPGRFTYPALPDFTGSMAVRTILYDQLGGPAALAGSFNEQAYSSATQKLWPTLNQIEPSLWRGGSTYPQDQAAVEKLYAAGEISAFFTYGPGATGAQVADGVFPASTRTAVLSGGNIANRSFLAVPVNAAHRAAALVLANTLQAPATQLELLRATGTNPGIDLAKLDATDRAAFASVPTPASVLPVQELTKNTQPELAAQYIARIEKDWAVEVLQK</sequence>
<name>A0A3G8ZNI9_9ACTN</name>
<dbReference type="InterPro" id="IPR027020">
    <property type="entry name" value="YnjB"/>
</dbReference>
<evidence type="ECO:0000313" key="3">
    <source>
        <dbReference type="Proteomes" id="UP000268084"/>
    </source>
</evidence>
<feature type="chain" id="PRO_5038664472" evidence="1">
    <location>
        <begin position="30"/>
        <end position="426"/>
    </location>
</feature>
<keyword evidence="1" id="KW-0732">Signal</keyword>
<dbReference type="InterPro" id="IPR006059">
    <property type="entry name" value="SBP"/>
</dbReference>
<dbReference type="AlphaFoldDB" id="A0A3G8ZNI9"/>
<dbReference type="OrthoDB" id="3239593at2"/>
<protein>
    <submittedName>
        <fullName evidence="2">ABC transporter substrate-binding protein</fullName>
    </submittedName>
</protein>
<evidence type="ECO:0000313" key="2">
    <source>
        <dbReference type="EMBL" id="AZI58365.1"/>
    </source>
</evidence>